<dbReference type="EMBL" id="UXAU01000025">
    <property type="protein sequence ID" value="VDC26899.1"/>
    <property type="molecule type" value="Genomic_DNA"/>
</dbReference>
<name>A0A3P5XEB1_9MICC</name>
<proteinExistence type="predicted"/>
<gene>
    <name evidence="2" type="ORF">PSET11_01816</name>
</gene>
<dbReference type="Proteomes" id="UP000280861">
    <property type="component" value="Unassembled WGS sequence"/>
</dbReference>
<evidence type="ECO:0000259" key="1">
    <source>
        <dbReference type="SMART" id="SM00858"/>
    </source>
</evidence>
<evidence type="ECO:0000313" key="2">
    <source>
        <dbReference type="EMBL" id="VDC26899.1"/>
    </source>
</evidence>
<dbReference type="Pfam" id="PF08666">
    <property type="entry name" value="SAF"/>
    <property type="match status" value="1"/>
</dbReference>
<dbReference type="CDD" id="cd11614">
    <property type="entry name" value="SAF_CpaB_FlgA_like"/>
    <property type="match status" value="1"/>
</dbReference>
<dbReference type="SMART" id="SM00858">
    <property type="entry name" value="SAF"/>
    <property type="match status" value="1"/>
</dbReference>
<evidence type="ECO:0000313" key="3">
    <source>
        <dbReference type="Proteomes" id="UP000280861"/>
    </source>
</evidence>
<protein>
    <recommendedName>
        <fullName evidence="1">SAF domain-containing protein</fullName>
    </recommendedName>
</protein>
<sequence>MLALAASRDLPAGTTLLASDIAGIRVPLELAGSGYVRDASLLAGKQLAAPARKGQLLTDSQLLGPGLLAGTVAGTSAVPLRLADPASIQLVSPGQRVTIVLTSTDGSSAQGPSNVLATNVPVLWTSAQGGSGGQWLGTSDTEGLLVVAATAEQAPQLAGASTRGKLFFVLVAPP</sequence>
<dbReference type="InterPro" id="IPR031571">
    <property type="entry name" value="RcpC_dom"/>
</dbReference>
<keyword evidence="3" id="KW-1185">Reference proteome</keyword>
<dbReference type="Pfam" id="PF16976">
    <property type="entry name" value="RcpC"/>
    <property type="match status" value="1"/>
</dbReference>
<dbReference type="AlphaFoldDB" id="A0A3P5XEB1"/>
<dbReference type="InterPro" id="IPR013974">
    <property type="entry name" value="SAF"/>
</dbReference>
<accession>A0A3P5XEB1</accession>
<organism evidence="2 3">
    <name type="scientific">Arthrobacter ulcerisalmonis</name>
    <dbReference type="NCBI Taxonomy" id="2483813"/>
    <lineage>
        <taxon>Bacteria</taxon>
        <taxon>Bacillati</taxon>
        <taxon>Actinomycetota</taxon>
        <taxon>Actinomycetes</taxon>
        <taxon>Micrococcales</taxon>
        <taxon>Micrococcaceae</taxon>
        <taxon>Arthrobacter</taxon>
    </lineage>
</organism>
<feature type="domain" description="SAF" evidence="1">
    <location>
        <begin position="1"/>
        <end position="63"/>
    </location>
</feature>
<reference evidence="2 3" key="1">
    <citation type="submission" date="2018-11" db="EMBL/GenBank/DDBJ databases">
        <authorList>
            <person name="Criscuolo A."/>
        </authorList>
    </citation>
    <scope>NUCLEOTIDE SEQUENCE [LARGE SCALE GENOMIC DNA]</scope>
    <source>
        <strain evidence="2">AT11b</strain>
    </source>
</reference>